<protein>
    <submittedName>
        <fullName evidence="5">Substrate-binding domain-containing protein</fullName>
    </submittedName>
</protein>
<keyword evidence="1" id="KW-0805">Transcription regulation</keyword>
<keyword evidence="2" id="KW-0238">DNA-binding</keyword>
<evidence type="ECO:0000259" key="4">
    <source>
        <dbReference type="PROSITE" id="PS50932"/>
    </source>
</evidence>
<dbReference type="InterPro" id="IPR000843">
    <property type="entry name" value="HTH_LacI"/>
</dbReference>
<dbReference type="InterPro" id="IPR028082">
    <property type="entry name" value="Peripla_BP_I"/>
</dbReference>
<comment type="caution">
    <text evidence="5">The sequence shown here is derived from an EMBL/GenBank/DDBJ whole genome shotgun (WGS) entry which is preliminary data.</text>
</comment>
<sequence>MNLRQLADSLGLSMTTVSRALNGYPEVREETRARVLAAAKAANYTPNARARRLATGRAMTIGHVVPLTGREETVNPIFADFLAGAGEIYAREGYDLLLSMVGAEETATTYRNLAATGSVDGVMVQSPRIVDDRIPLLQELKIPFLVHGRTGEYTTYSWFDVANIRAFRRATDFLLDLGHRRIALINGQETLDFAARRRKGVEDALQDRGLSPRHEWMHQGVMTEQYGYTTTHAMLAMDPAPTAILCSSIIPAMGARRAIAEAGLTLGRDVSVICHDDALSYLGNDALTSPQGPPFTATRSPIRAAGRRCAEMLIALIREPDQPPLQELWETELTVGRSTGPAPAT</sequence>
<gene>
    <name evidence="5" type="ORF">GCM10023209_10040</name>
</gene>
<dbReference type="Pfam" id="PF00356">
    <property type="entry name" value="LacI"/>
    <property type="match status" value="1"/>
</dbReference>
<dbReference type="SUPFAM" id="SSF47413">
    <property type="entry name" value="lambda repressor-like DNA-binding domains"/>
    <property type="match status" value="1"/>
</dbReference>
<dbReference type="Proteomes" id="UP001499910">
    <property type="component" value="Unassembled WGS sequence"/>
</dbReference>
<dbReference type="PROSITE" id="PS50932">
    <property type="entry name" value="HTH_LACI_2"/>
    <property type="match status" value="1"/>
</dbReference>
<dbReference type="PANTHER" id="PTHR30146">
    <property type="entry name" value="LACI-RELATED TRANSCRIPTIONAL REPRESSOR"/>
    <property type="match status" value="1"/>
</dbReference>
<name>A0ABP9L0F3_9RHOB</name>
<evidence type="ECO:0000256" key="1">
    <source>
        <dbReference type="ARBA" id="ARBA00023015"/>
    </source>
</evidence>
<dbReference type="Pfam" id="PF13377">
    <property type="entry name" value="Peripla_BP_3"/>
    <property type="match status" value="1"/>
</dbReference>
<accession>A0ABP9L0F3</accession>
<evidence type="ECO:0000313" key="5">
    <source>
        <dbReference type="EMBL" id="GAA5068871.1"/>
    </source>
</evidence>
<dbReference type="SMART" id="SM00354">
    <property type="entry name" value="HTH_LACI"/>
    <property type="match status" value="1"/>
</dbReference>
<keyword evidence="6" id="KW-1185">Reference proteome</keyword>
<dbReference type="InterPro" id="IPR010982">
    <property type="entry name" value="Lambda_DNA-bd_dom_sf"/>
</dbReference>
<dbReference type="CDD" id="cd01392">
    <property type="entry name" value="HTH_LacI"/>
    <property type="match status" value="1"/>
</dbReference>
<dbReference type="SUPFAM" id="SSF53822">
    <property type="entry name" value="Periplasmic binding protein-like I"/>
    <property type="match status" value="1"/>
</dbReference>
<dbReference type="RefSeq" id="WP_259546317.1">
    <property type="nucleotide sequence ID" value="NZ_BAABHW010000001.1"/>
</dbReference>
<evidence type="ECO:0000313" key="6">
    <source>
        <dbReference type="Proteomes" id="UP001499910"/>
    </source>
</evidence>
<feature type="domain" description="HTH lacI-type" evidence="4">
    <location>
        <begin position="1"/>
        <end position="55"/>
    </location>
</feature>
<evidence type="ECO:0000256" key="3">
    <source>
        <dbReference type="ARBA" id="ARBA00023163"/>
    </source>
</evidence>
<proteinExistence type="predicted"/>
<keyword evidence="3" id="KW-0804">Transcription</keyword>
<organism evidence="5 6">
    <name type="scientific">[Roseibacterium] beibuensis</name>
    <dbReference type="NCBI Taxonomy" id="1193142"/>
    <lineage>
        <taxon>Bacteria</taxon>
        <taxon>Pseudomonadati</taxon>
        <taxon>Pseudomonadota</taxon>
        <taxon>Alphaproteobacteria</taxon>
        <taxon>Rhodobacterales</taxon>
        <taxon>Roseobacteraceae</taxon>
        <taxon>Roseicyclus</taxon>
    </lineage>
</organism>
<evidence type="ECO:0000256" key="2">
    <source>
        <dbReference type="ARBA" id="ARBA00023125"/>
    </source>
</evidence>
<dbReference type="CDD" id="cd20010">
    <property type="entry name" value="PBP1_AglR-like"/>
    <property type="match status" value="1"/>
</dbReference>
<dbReference type="Gene3D" id="3.40.50.2300">
    <property type="match status" value="2"/>
</dbReference>
<dbReference type="PANTHER" id="PTHR30146:SF109">
    <property type="entry name" value="HTH-TYPE TRANSCRIPTIONAL REGULATOR GALS"/>
    <property type="match status" value="1"/>
</dbReference>
<dbReference type="EMBL" id="BAABHW010000001">
    <property type="protein sequence ID" value="GAA5068871.1"/>
    <property type="molecule type" value="Genomic_DNA"/>
</dbReference>
<dbReference type="InterPro" id="IPR046335">
    <property type="entry name" value="LacI/GalR-like_sensor"/>
</dbReference>
<dbReference type="Gene3D" id="1.10.260.40">
    <property type="entry name" value="lambda repressor-like DNA-binding domains"/>
    <property type="match status" value="1"/>
</dbReference>
<reference evidence="6" key="1">
    <citation type="journal article" date="2019" name="Int. J. Syst. Evol. Microbiol.">
        <title>The Global Catalogue of Microorganisms (GCM) 10K type strain sequencing project: providing services to taxonomists for standard genome sequencing and annotation.</title>
        <authorList>
            <consortium name="The Broad Institute Genomics Platform"/>
            <consortium name="The Broad Institute Genome Sequencing Center for Infectious Disease"/>
            <person name="Wu L."/>
            <person name="Ma J."/>
        </authorList>
    </citation>
    <scope>NUCLEOTIDE SEQUENCE [LARGE SCALE GENOMIC DNA]</scope>
    <source>
        <strain evidence="6">JCM 18015</strain>
    </source>
</reference>